<reference evidence="2" key="1">
    <citation type="journal article" date="2021" name="Mol. Ecol. Resour.">
        <title>Phylogenomic analyses of the genus Drosophila reveals genomic signals of climate adaptation.</title>
        <authorList>
            <person name="Li F."/>
            <person name="Rane R.V."/>
            <person name="Luria V."/>
            <person name="Xiong Z."/>
            <person name="Chen J."/>
            <person name="Li Z."/>
            <person name="Catullo R.A."/>
            <person name="Griffin P.C."/>
            <person name="Schiffer M."/>
            <person name="Pearce S."/>
            <person name="Lee S.F."/>
            <person name="McElroy K."/>
            <person name="Stocker A."/>
            <person name="Shirriffs J."/>
            <person name="Cockerell F."/>
            <person name="Coppin C."/>
            <person name="Sgro C.M."/>
            <person name="Karger A."/>
            <person name="Cain J.W."/>
            <person name="Weber J.A."/>
            <person name="Santpere G."/>
            <person name="Kirschner M.W."/>
            <person name="Hoffmann A.A."/>
            <person name="Oakeshott J.G."/>
            <person name="Zhang G."/>
        </authorList>
    </citation>
    <scope>NUCLEOTIDE SEQUENCE</scope>
    <source>
        <strain evidence="2">BGI-SZ-2011g</strain>
    </source>
</reference>
<name>A0AAD4KAF6_9MUSC</name>
<evidence type="ECO:0000256" key="1">
    <source>
        <dbReference type="SAM" id="MobiDB-lite"/>
    </source>
</evidence>
<feature type="compositionally biased region" description="Low complexity" evidence="1">
    <location>
        <begin position="60"/>
        <end position="77"/>
    </location>
</feature>
<dbReference type="EMBL" id="JAJJHW010000095">
    <property type="protein sequence ID" value="KAH8387270.1"/>
    <property type="molecule type" value="Genomic_DNA"/>
</dbReference>
<sequence length="166" mass="20490">MSIYDYLHQHFNTIASSSNNSNTTTTTSSQKRQRRHFDFYEELLQLPTPKVRKHNYSNYQRQQEQEQQQQQQQLPQQWHRSKWQRQEEEQQRKRKQHGTNSTMDNYDIRFFFYINSLILFTMSCRQYEGDDFKHFIVDHIREFDRVRRKARKRRKRKAKEPAAAAV</sequence>
<keyword evidence="3" id="KW-1185">Reference proteome</keyword>
<protein>
    <submittedName>
        <fullName evidence="2">Uncharacterized protein</fullName>
    </submittedName>
</protein>
<gene>
    <name evidence="2" type="ORF">KR093_006019</name>
</gene>
<comment type="caution">
    <text evidence="2">The sequence shown here is derived from an EMBL/GenBank/DDBJ whole genome shotgun (WGS) entry which is preliminary data.</text>
</comment>
<dbReference type="Proteomes" id="UP001200034">
    <property type="component" value="Unassembled WGS sequence"/>
</dbReference>
<dbReference type="AlphaFoldDB" id="A0AAD4KAF6"/>
<organism evidence="2 3">
    <name type="scientific">Drosophila rubida</name>
    <dbReference type="NCBI Taxonomy" id="30044"/>
    <lineage>
        <taxon>Eukaryota</taxon>
        <taxon>Metazoa</taxon>
        <taxon>Ecdysozoa</taxon>
        <taxon>Arthropoda</taxon>
        <taxon>Hexapoda</taxon>
        <taxon>Insecta</taxon>
        <taxon>Pterygota</taxon>
        <taxon>Neoptera</taxon>
        <taxon>Endopterygota</taxon>
        <taxon>Diptera</taxon>
        <taxon>Brachycera</taxon>
        <taxon>Muscomorpha</taxon>
        <taxon>Ephydroidea</taxon>
        <taxon>Drosophilidae</taxon>
        <taxon>Drosophila</taxon>
    </lineage>
</organism>
<proteinExistence type="predicted"/>
<evidence type="ECO:0000313" key="2">
    <source>
        <dbReference type="EMBL" id="KAH8387270.1"/>
    </source>
</evidence>
<accession>A0AAD4KAF6</accession>
<feature type="non-terminal residue" evidence="2">
    <location>
        <position position="166"/>
    </location>
</feature>
<feature type="region of interest" description="Disordered" evidence="1">
    <location>
        <begin position="57"/>
        <end position="101"/>
    </location>
</feature>
<evidence type="ECO:0000313" key="3">
    <source>
        <dbReference type="Proteomes" id="UP001200034"/>
    </source>
</evidence>